<sequence length="266" mass="27585">MNSNTLHGLAVVTGASRGIGLAVARCFVKAGIPIVLVSRQISLLETARTQLETARTQLASIGPAGISAADASSHAADIHIRAVNIADSVAVESLCKDISSIGPVRYLVNCAGISSDSLLLSITAEDMHATIDTNLVGTMLMCKGMVRSMIKAREGSIVNVASIIGVRTGNSGQTAYAASKAGLIGFTSSLARELAGKGIRVNAIAPGFIDTDMTKNISDLRRQALLESIPLRRFGTADEIAQGVMYLLNAPFTTGQCLTIDGGQTA</sequence>
<dbReference type="EMBL" id="JAFCIX010000566">
    <property type="protein sequence ID" value="KAH6587297.1"/>
    <property type="molecule type" value="Genomic_DNA"/>
</dbReference>
<comment type="similarity">
    <text evidence="1">Belongs to the short-chain dehydrogenases/reductases (SDR) family.</text>
</comment>
<dbReference type="InterPro" id="IPR036291">
    <property type="entry name" value="NAD(P)-bd_dom_sf"/>
</dbReference>
<reference evidence="5 6" key="1">
    <citation type="submission" date="2021-02" db="EMBL/GenBank/DDBJ databases">
        <title>Variation within the Batrachochytrium salamandrivorans European outbreak.</title>
        <authorList>
            <person name="Kelly M."/>
            <person name="Pasmans F."/>
            <person name="Shea T.P."/>
            <person name="Munoz J.F."/>
            <person name="Carranza S."/>
            <person name="Cuomo C.A."/>
            <person name="Martel A."/>
        </authorList>
    </citation>
    <scope>NUCLEOTIDE SEQUENCE [LARGE SCALE GENOMIC DNA]</scope>
    <source>
        <strain evidence="5 6">AMFP18/2</strain>
    </source>
</reference>
<evidence type="ECO:0000259" key="4">
    <source>
        <dbReference type="SMART" id="SM00822"/>
    </source>
</evidence>
<protein>
    <recommendedName>
        <fullName evidence="4">Ketoreductase domain-containing protein</fullName>
    </recommendedName>
</protein>
<organism evidence="5 6">
    <name type="scientific">Batrachochytrium salamandrivorans</name>
    <dbReference type="NCBI Taxonomy" id="1357716"/>
    <lineage>
        <taxon>Eukaryota</taxon>
        <taxon>Fungi</taxon>
        <taxon>Fungi incertae sedis</taxon>
        <taxon>Chytridiomycota</taxon>
        <taxon>Chytridiomycota incertae sedis</taxon>
        <taxon>Chytridiomycetes</taxon>
        <taxon>Rhizophydiales</taxon>
        <taxon>Rhizophydiales incertae sedis</taxon>
        <taxon>Batrachochytrium</taxon>
    </lineage>
</organism>
<proteinExistence type="inferred from homology"/>
<dbReference type="InterPro" id="IPR020904">
    <property type="entry name" value="Sc_DH/Rdtase_CS"/>
</dbReference>
<dbReference type="Gene3D" id="3.40.50.720">
    <property type="entry name" value="NAD(P)-binding Rossmann-like Domain"/>
    <property type="match status" value="1"/>
</dbReference>
<dbReference type="SUPFAM" id="SSF51735">
    <property type="entry name" value="NAD(P)-binding Rossmann-fold domains"/>
    <property type="match status" value="1"/>
</dbReference>
<dbReference type="InterPro" id="IPR057326">
    <property type="entry name" value="KR_dom"/>
</dbReference>
<dbReference type="InterPro" id="IPR002347">
    <property type="entry name" value="SDR_fam"/>
</dbReference>
<evidence type="ECO:0000256" key="3">
    <source>
        <dbReference type="ARBA" id="ARBA00023002"/>
    </source>
</evidence>
<dbReference type="PRINTS" id="PR00080">
    <property type="entry name" value="SDRFAMILY"/>
</dbReference>
<name>A0ABQ8EVK5_9FUNG</name>
<keyword evidence="6" id="KW-1185">Reference proteome</keyword>
<keyword evidence="3" id="KW-0560">Oxidoreductase</keyword>
<dbReference type="PROSITE" id="PS00061">
    <property type="entry name" value="ADH_SHORT"/>
    <property type="match status" value="1"/>
</dbReference>
<evidence type="ECO:0000256" key="2">
    <source>
        <dbReference type="ARBA" id="ARBA00022857"/>
    </source>
</evidence>
<dbReference type="PRINTS" id="PR00081">
    <property type="entry name" value="GDHRDH"/>
</dbReference>
<dbReference type="Proteomes" id="UP001648503">
    <property type="component" value="Unassembled WGS sequence"/>
</dbReference>
<evidence type="ECO:0000313" key="6">
    <source>
        <dbReference type="Proteomes" id="UP001648503"/>
    </source>
</evidence>
<keyword evidence="2" id="KW-0521">NADP</keyword>
<accession>A0ABQ8EVK5</accession>
<dbReference type="SMART" id="SM00822">
    <property type="entry name" value="PKS_KR"/>
    <property type="match status" value="1"/>
</dbReference>
<dbReference type="Pfam" id="PF13561">
    <property type="entry name" value="adh_short_C2"/>
    <property type="match status" value="1"/>
</dbReference>
<evidence type="ECO:0000256" key="1">
    <source>
        <dbReference type="ARBA" id="ARBA00006484"/>
    </source>
</evidence>
<feature type="domain" description="Ketoreductase" evidence="4">
    <location>
        <begin position="8"/>
        <end position="207"/>
    </location>
</feature>
<dbReference type="PANTHER" id="PTHR42760">
    <property type="entry name" value="SHORT-CHAIN DEHYDROGENASES/REDUCTASES FAMILY MEMBER"/>
    <property type="match status" value="1"/>
</dbReference>
<comment type="caution">
    <text evidence="5">The sequence shown here is derived from an EMBL/GenBank/DDBJ whole genome shotgun (WGS) entry which is preliminary data.</text>
</comment>
<dbReference type="PANTHER" id="PTHR42760:SF133">
    <property type="entry name" value="3-OXOACYL-[ACYL-CARRIER-PROTEIN] REDUCTASE"/>
    <property type="match status" value="1"/>
</dbReference>
<gene>
    <name evidence="5" type="ORF">BASA50_001303</name>
</gene>
<evidence type="ECO:0000313" key="5">
    <source>
        <dbReference type="EMBL" id="KAH6587297.1"/>
    </source>
</evidence>